<dbReference type="InterPro" id="IPR036048">
    <property type="entry name" value="Interleukin_8-like_sf"/>
</dbReference>
<reference evidence="3" key="3">
    <citation type="submission" date="2025-09" db="UniProtKB">
        <authorList>
            <consortium name="Ensembl"/>
        </authorList>
    </citation>
    <scope>IDENTIFICATION</scope>
</reference>
<sequence>MYTRGVNEIAPATCCFKFFTGKIPQSQIISIVKTHSRCHEKGFVVSTARGREICVSQNLDWARKAFEQQEVIKDD</sequence>
<dbReference type="GO" id="GO:0008009">
    <property type="term" value="F:chemokine activity"/>
    <property type="evidence" value="ECO:0007669"/>
    <property type="project" value="InterPro"/>
</dbReference>
<evidence type="ECO:0000259" key="2">
    <source>
        <dbReference type="SMART" id="SM00199"/>
    </source>
</evidence>
<dbReference type="Ensembl" id="ENSSAUT00010060893.1">
    <property type="protein sequence ID" value="ENSSAUP00010058000.1"/>
    <property type="gene ID" value="ENSSAUG00010023695.1"/>
</dbReference>
<accession>A0A671Y377</accession>
<feature type="domain" description="Chemokine interleukin-8-like" evidence="2">
    <location>
        <begin position="11"/>
        <end position="69"/>
    </location>
</feature>
<dbReference type="GO" id="GO:0005615">
    <property type="term" value="C:extracellular space"/>
    <property type="evidence" value="ECO:0007669"/>
    <property type="project" value="UniProtKB-KW"/>
</dbReference>
<dbReference type="Proteomes" id="UP000472265">
    <property type="component" value="Chromosome 8"/>
</dbReference>
<dbReference type="SMART" id="SM00199">
    <property type="entry name" value="SCY"/>
    <property type="match status" value="1"/>
</dbReference>
<name>A0A671Y377_SPAAU</name>
<dbReference type="AlphaFoldDB" id="A0A671Y377"/>
<reference evidence="3" key="1">
    <citation type="submission" date="2021-04" db="EMBL/GenBank/DDBJ databases">
        <authorList>
            <consortium name="Wellcome Sanger Institute Data Sharing"/>
        </authorList>
    </citation>
    <scope>NUCLEOTIDE SEQUENCE [LARGE SCALE GENOMIC DNA]</scope>
</reference>
<evidence type="ECO:0000256" key="1">
    <source>
        <dbReference type="ARBA" id="ARBA00022514"/>
    </source>
</evidence>
<dbReference type="GO" id="GO:0006955">
    <property type="term" value="P:immune response"/>
    <property type="evidence" value="ECO:0007669"/>
    <property type="project" value="InterPro"/>
</dbReference>
<dbReference type="Pfam" id="PF00048">
    <property type="entry name" value="IL8"/>
    <property type="match status" value="1"/>
</dbReference>
<proteinExistence type="predicted"/>
<dbReference type="OMA" id="QCNTTPE"/>
<dbReference type="Gene3D" id="2.40.50.40">
    <property type="match status" value="1"/>
</dbReference>
<dbReference type="SUPFAM" id="SSF54117">
    <property type="entry name" value="Interleukin 8-like chemokines"/>
    <property type="match status" value="1"/>
</dbReference>
<protein>
    <recommendedName>
        <fullName evidence="2">Chemokine interleukin-8-like domain-containing protein</fullName>
    </recommendedName>
</protein>
<dbReference type="InterPro" id="IPR001811">
    <property type="entry name" value="Chemokine_IL8-like_dom"/>
</dbReference>
<keyword evidence="1" id="KW-0202">Cytokine</keyword>
<keyword evidence="4" id="KW-1185">Reference proteome</keyword>
<evidence type="ECO:0000313" key="3">
    <source>
        <dbReference type="Ensembl" id="ENSSAUP00010058000.1"/>
    </source>
</evidence>
<evidence type="ECO:0000313" key="4">
    <source>
        <dbReference type="Proteomes" id="UP000472265"/>
    </source>
</evidence>
<organism evidence="3 4">
    <name type="scientific">Sparus aurata</name>
    <name type="common">Gilthead sea bream</name>
    <dbReference type="NCBI Taxonomy" id="8175"/>
    <lineage>
        <taxon>Eukaryota</taxon>
        <taxon>Metazoa</taxon>
        <taxon>Chordata</taxon>
        <taxon>Craniata</taxon>
        <taxon>Vertebrata</taxon>
        <taxon>Euteleostomi</taxon>
        <taxon>Actinopterygii</taxon>
        <taxon>Neopterygii</taxon>
        <taxon>Teleostei</taxon>
        <taxon>Neoteleostei</taxon>
        <taxon>Acanthomorphata</taxon>
        <taxon>Eupercaria</taxon>
        <taxon>Spariformes</taxon>
        <taxon>Sparidae</taxon>
        <taxon>Sparus</taxon>
    </lineage>
</organism>
<dbReference type="GeneTree" id="ENSGT01150000287191"/>
<reference evidence="3" key="2">
    <citation type="submission" date="2025-08" db="UniProtKB">
        <authorList>
            <consortium name="Ensembl"/>
        </authorList>
    </citation>
    <scope>IDENTIFICATION</scope>
</reference>